<feature type="domain" description="Gfo/Idh/MocA-like oxidoreductase N-terminal" evidence="1">
    <location>
        <begin position="25"/>
        <end position="135"/>
    </location>
</feature>
<evidence type="ECO:0000313" key="4">
    <source>
        <dbReference type="Proteomes" id="UP000030651"/>
    </source>
</evidence>
<dbReference type="OMA" id="HHFENAM"/>
<dbReference type="Pfam" id="PF01408">
    <property type="entry name" value="GFO_IDH_MocA"/>
    <property type="match status" value="1"/>
</dbReference>
<dbReference type="InterPro" id="IPR000683">
    <property type="entry name" value="Gfo/Idh/MocA-like_OxRdtase_N"/>
</dbReference>
<dbReference type="HOGENOM" id="CLU_023194_25_2_1"/>
<evidence type="ECO:0000313" key="3">
    <source>
        <dbReference type="EMBL" id="ETS73286.1"/>
    </source>
</evidence>
<evidence type="ECO:0000259" key="1">
    <source>
        <dbReference type="Pfam" id="PF01408"/>
    </source>
</evidence>
<accession>W3WKF2</accession>
<dbReference type="Proteomes" id="UP000030651">
    <property type="component" value="Unassembled WGS sequence"/>
</dbReference>
<dbReference type="GeneID" id="19279904"/>
<proteinExistence type="predicted"/>
<dbReference type="GO" id="GO:0000166">
    <property type="term" value="F:nucleotide binding"/>
    <property type="evidence" value="ECO:0007669"/>
    <property type="project" value="InterPro"/>
</dbReference>
<dbReference type="InterPro" id="IPR036291">
    <property type="entry name" value="NAD(P)-bd_dom_sf"/>
</dbReference>
<dbReference type="SUPFAM" id="SSF51735">
    <property type="entry name" value="NAD(P)-binding Rossmann-fold domains"/>
    <property type="match status" value="1"/>
</dbReference>
<name>W3WKF2_PESFW</name>
<dbReference type="OrthoDB" id="64915at2759"/>
<sequence>MAKIRVGLIGLSTNTQPMTAGTWGITAHLRPIQALADYEIVAVANSTVASAKRSIEHHGLPAETKAYGSPDEIAADPDVDLVVVSVNVAKHFYLAKPALEKGKDIFVEWPLGASIAEAEELTRLATANNVRTIVGLQARADPAILKLKEVLASNKIGRIVSSVFTASTATVPVDMWPHGAEYYLDFKSGGNEFTIFFGHLLDTFVHVLGDFSDVQGLLKSQYTTVPVIDPSTGEVLDPAHAKSSPDHIFVQGILLNGAVSSLSLRKPKAAADEVGFRWIITGTDGELVLTAPERHWQFGLHGRSSDWSLRLKKGKETGFQEIDLKDLDTSPASMVEQPGTNTARLYQSFAEGQGLEATFESATKTHRLLERIAKSAGWEL</sequence>
<dbReference type="KEGG" id="pfy:PFICI_14891"/>
<dbReference type="AlphaFoldDB" id="W3WKF2"/>
<dbReference type="eggNOG" id="KOG2741">
    <property type="taxonomic scope" value="Eukaryota"/>
</dbReference>
<keyword evidence="4" id="KW-1185">Reference proteome</keyword>
<evidence type="ECO:0000259" key="2">
    <source>
        <dbReference type="Pfam" id="PF22685"/>
    </source>
</evidence>
<dbReference type="STRING" id="1229662.W3WKF2"/>
<dbReference type="InParanoid" id="W3WKF2"/>
<dbReference type="Pfam" id="PF22685">
    <property type="entry name" value="Gal80p_C-like"/>
    <property type="match status" value="1"/>
</dbReference>
<dbReference type="InterPro" id="IPR055080">
    <property type="entry name" value="Gal80p-like_C"/>
</dbReference>
<dbReference type="InterPro" id="IPR051317">
    <property type="entry name" value="Gfo/Idh/MocA_oxidoreduct"/>
</dbReference>
<gene>
    <name evidence="3" type="ORF">PFICI_14891</name>
</gene>
<dbReference type="EMBL" id="KI912122">
    <property type="protein sequence ID" value="ETS73286.1"/>
    <property type="molecule type" value="Genomic_DNA"/>
</dbReference>
<dbReference type="PANTHER" id="PTHR43708">
    <property type="entry name" value="CONSERVED EXPRESSED OXIDOREDUCTASE (EUROFUNG)"/>
    <property type="match status" value="1"/>
</dbReference>
<reference evidence="4" key="1">
    <citation type="journal article" date="2015" name="BMC Genomics">
        <title>Genomic and transcriptomic analysis of the endophytic fungus Pestalotiopsis fici reveals its lifestyle and high potential for synthesis of natural products.</title>
        <authorList>
            <person name="Wang X."/>
            <person name="Zhang X."/>
            <person name="Liu L."/>
            <person name="Xiang M."/>
            <person name="Wang W."/>
            <person name="Sun X."/>
            <person name="Che Y."/>
            <person name="Guo L."/>
            <person name="Liu G."/>
            <person name="Guo L."/>
            <person name="Wang C."/>
            <person name="Yin W.B."/>
            <person name="Stadler M."/>
            <person name="Zhang X."/>
            <person name="Liu X."/>
        </authorList>
    </citation>
    <scope>NUCLEOTIDE SEQUENCE [LARGE SCALE GENOMIC DNA]</scope>
    <source>
        <strain evidence="4">W106-1 / CGMCC3.15140</strain>
    </source>
</reference>
<dbReference type="FunCoup" id="W3WKF2">
    <property type="interactions" value="353"/>
</dbReference>
<dbReference type="Gene3D" id="3.40.50.720">
    <property type="entry name" value="NAD(P)-binding Rossmann-like Domain"/>
    <property type="match status" value="1"/>
</dbReference>
<dbReference type="PANTHER" id="PTHR43708:SF1">
    <property type="entry name" value="GALACTOSE_LACTOSE METABOLISM REGULATORY PROTEIN GAL80"/>
    <property type="match status" value="1"/>
</dbReference>
<protein>
    <submittedName>
        <fullName evidence="3">Uncharacterized protein</fullName>
    </submittedName>
</protein>
<dbReference type="RefSeq" id="XP_007841663.1">
    <property type="nucleotide sequence ID" value="XM_007843472.1"/>
</dbReference>
<organism evidence="3 4">
    <name type="scientific">Pestalotiopsis fici (strain W106-1 / CGMCC3.15140)</name>
    <dbReference type="NCBI Taxonomy" id="1229662"/>
    <lineage>
        <taxon>Eukaryota</taxon>
        <taxon>Fungi</taxon>
        <taxon>Dikarya</taxon>
        <taxon>Ascomycota</taxon>
        <taxon>Pezizomycotina</taxon>
        <taxon>Sordariomycetes</taxon>
        <taxon>Xylariomycetidae</taxon>
        <taxon>Amphisphaeriales</taxon>
        <taxon>Sporocadaceae</taxon>
        <taxon>Pestalotiopsis</taxon>
    </lineage>
</organism>
<feature type="domain" description="Gal80p-like C-terminal" evidence="2">
    <location>
        <begin position="142"/>
        <end position="290"/>
    </location>
</feature>
<dbReference type="SUPFAM" id="SSF55347">
    <property type="entry name" value="Glyceraldehyde-3-phosphate dehydrogenase-like, C-terminal domain"/>
    <property type="match status" value="1"/>
</dbReference>
<dbReference type="Gene3D" id="3.30.360.10">
    <property type="entry name" value="Dihydrodipicolinate Reductase, domain 2"/>
    <property type="match status" value="1"/>
</dbReference>